<dbReference type="Proteomes" id="UP000805704">
    <property type="component" value="Chromosome 10"/>
</dbReference>
<accession>A0ACB7FHM9</accession>
<protein>
    <submittedName>
        <fullName evidence="1">Uncharacterized protein</fullName>
    </submittedName>
</protein>
<dbReference type="EMBL" id="CM024798">
    <property type="protein sequence ID" value="KAG8013780.1"/>
    <property type="molecule type" value="Genomic_DNA"/>
</dbReference>
<organism evidence="1 2">
    <name type="scientific">Nibea albiflora</name>
    <name type="common">Yellow drum</name>
    <name type="synonym">Corvina albiflora</name>
    <dbReference type="NCBI Taxonomy" id="240163"/>
    <lineage>
        <taxon>Eukaryota</taxon>
        <taxon>Metazoa</taxon>
        <taxon>Chordata</taxon>
        <taxon>Craniata</taxon>
        <taxon>Vertebrata</taxon>
        <taxon>Euteleostomi</taxon>
        <taxon>Actinopterygii</taxon>
        <taxon>Neopterygii</taxon>
        <taxon>Teleostei</taxon>
        <taxon>Neoteleostei</taxon>
        <taxon>Acanthomorphata</taxon>
        <taxon>Eupercaria</taxon>
        <taxon>Sciaenidae</taxon>
        <taxon>Nibea</taxon>
    </lineage>
</organism>
<name>A0ACB7FHM9_NIBAL</name>
<keyword evidence="2" id="KW-1185">Reference proteome</keyword>
<reference evidence="1" key="1">
    <citation type="submission" date="2020-04" db="EMBL/GenBank/DDBJ databases">
        <title>A chromosome-scale assembly and high-density genetic map of the yellow drum (Nibea albiflora) genome.</title>
        <authorList>
            <person name="Xu D."/>
            <person name="Zhang W."/>
            <person name="Chen R."/>
            <person name="Tan P."/>
            <person name="Wang L."/>
            <person name="Song H."/>
            <person name="Tian L."/>
            <person name="Zhu Q."/>
            <person name="Wang B."/>
        </authorList>
    </citation>
    <scope>NUCLEOTIDE SEQUENCE</scope>
    <source>
        <strain evidence="1">ZJHYS-2018</strain>
    </source>
</reference>
<evidence type="ECO:0000313" key="2">
    <source>
        <dbReference type="Proteomes" id="UP000805704"/>
    </source>
</evidence>
<proteinExistence type="predicted"/>
<evidence type="ECO:0000313" key="1">
    <source>
        <dbReference type="EMBL" id="KAG8013780.1"/>
    </source>
</evidence>
<sequence length="185" mass="21225">MKRRQRESSCSAECVNAALPPLNFDLVHSSRAESAEHQLTAAVLRQDASETTSGFRQSAGTSRRLRPGLDCLRGRHRDYVQVLDSLRGRLRDYVQVLDSLRGRLRDYVQVLDSLRGRLRDYIQVLDSLRDVTETTSRVFKCRSATAVFGKRQSERQQKFNSYSVRRKLKRLWDDAAFMCSLPSGL</sequence>
<comment type="caution">
    <text evidence="1">The sequence shown here is derived from an EMBL/GenBank/DDBJ whole genome shotgun (WGS) entry which is preliminary data.</text>
</comment>
<gene>
    <name evidence="1" type="ORF">GBF38_015927</name>
</gene>